<dbReference type="Gene3D" id="3.40.50.2300">
    <property type="match status" value="1"/>
</dbReference>
<dbReference type="AlphaFoldDB" id="A0A7G5XEH6"/>
<dbReference type="InterPro" id="IPR058245">
    <property type="entry name" value="NreC/VraR/RcsB-like_REC"/>
</dbReference>
<evidence type="ECO:0000313" key="7">
    <source>
        <dbReference type="Proteomes" id="UP000515344"/>
    </source>
</evidence>
<dbReference type="Pfam" id="PF00196">
    <property type="entry name" value="GerE"/>
    <property type="match status" value="1"/>
</dbReference>
<feature type="modified residue" description="4-aspartylphosphate" evidence="3">
    <location>
        <position position="60"/>
    </location>
</feature>
<evidence type="ECO:0000259" key="4">
    <source>
        <dbReference type="PROSITE" id="PS50043"/>
    </source>
</evidence>
<evidence type="ECO:0000256" key="3">
    <source>
        <dbReference type="PROSITE-ProRule" id="PRU00169"/>
    </source>
</evidence>
<dbReference type="EMBL" id="CP060007">
    <property type="protein sequence ID" value="QNA43879.1"/>
    <property type="molecule type" value="Genomic_DNA"/>
</dbReference>
<sequence>MKQAEKIKVALADDHILLRKGLAGVVDSFGDYAVLFEADNGQHFTQQIKKHGEPDIVLMDINMPEMDGYATAQWLKQHYPLVNVIALSMYDNENAIIRMFKAGAKGYILKDSEPPELKKALDSVHKKGYYYSELVTGRLIHSINKMDDDKSEIKALNELNDREIEFLKHACTEMTYKEIAEKMHLSPRTIDGYRDTLFEKLEIKTRVGLVMYAIKNGIVTI</sequence>
<dbReference type="Proteomes" id="UP000515344">
    <property type="component" value="Chromosome"/>
</dbReference>
<dbReference type="InterPro" id="IPR001789">
    <property type="entry name" value="Sig_transdc_resp-reg_receiver"/>
</dbReference>
<dbReference type="GO" id="GO:0000160">
    <property type="term" value="P:phosphorelay signal transduction system"/>
    <property type="evidence" value="ECO:0007669"/>
    <property type="project" value="InterPro"/>
</dbReference>
<dbReference type="InterPro" id="IPR000792">
    <property type="entry name" value="Tscrpt_reg_LuxR_C"/>
</dbReference>
<protein>
    <submittedName>
        <fullName evidence="6">Response regulator transcription factor</fullName>
    </submittedName>
</protein>
<dbReference type="SMART" id="SM00448">
    <property type="entry name" value="REC"/>
    <property type="match status" value="1"/>
</dbReference>
<feature type="domain" description="Response regulatory" evidence="5">
    <location>
        <begin position="8"/>
        <end position="125"/>
    </location>
</feature>
<evidence type="ECO:0000313" key="6">
    <source>
        <dbReference type="EMBL" id="QNA43879.1"/>
    </source>
</evidence>
<evidence type="ECO:0000256" key="1">
    <source>
        <dbReference type="ARBA" id="ARBA00022553"/>
    </source>
</evidence>
<dbReference type="InterPro" id="IPR039420">
    <property type="entry name" value="WalR-like"/>
</dbReference>
<evidence type="ECO:0000256" key="2">
    <source>
        <dbReference type="ARBA" id="ARBA00023125"/>
    </source>
</evidence>
<feature type="domain" description="HTH luxR-type" evidence="4">
    <location>
        <begin position="152"/>
        <end position="217"/>
    </location>
</feature>
<keyword evidence="2" id="KW-0238">DNA-binding</keyword>
<organism evidence="6 7">
    <name type="scientific">Lacibacter sediminis</name>
    <dbReference type="NCBI Taxonomy" id="2760713"/>
    <lineage>
        <taxon>Bacteria</taxon>
        <taxon>Pseudomonadati</taxon>
        <taxon>Bacteroidota</taxon>
        <taxon>Chitinophagia</taxon>
        <taxon>Chitinophagales</taxon>
        <taxon>Chitinophagaceae</taxon>
        <taxon>Lacibacter</taxon>
    </lineage>
</organism>
<dbReference type="SMART" id="SM00421">
    <property type="entry name" value="HTH_LUXR"/>
    <property type="match status" value="1"/>
</dbReference>
<keyword evidence="7" id="KW-1185">Reference proteome</keyword>
<dbReference type="RefSeq" id="WP_182802141.1">
    <property type="nucleotide sequence ID" value="NZ_CP060007.1"/>
</dbReference>
<dbReference type="CDD" id="cd06170">
    <property type="entry name" value="LuxR_C_like"/>
    <property type="match status" value="1"/>
</dbReference>
<dbReference type="SUPFAM" id="SSF52172">
    <property type="entry name" value="CheY-like"/>
    <property type="match status" value="1"/>
</dbReference>
<dbReference type="Pfam" id="PF00072">
    <property type="entry name" value="Response_reg"/>
    <property type="match status" value="1"/>
</dbReference>
<evidence type="ECO:0000259" key="5">
    <source>
        <dbReference type="PROSITE" id="PS50110"/>
    </source>
</evidence>
<dbReference type="InterPro" id="IPR011006">
    <property type="entry name" value="CheY-like_superfamily"/>
</dbReference>
<dbReference type="KEGG" id="lacs:H4075_17650"/>
<accession>A0A7G5XEH6</accession>
<dbReference type="SUPFAM" id="SSF46894">
    <property type="entry name" value="C-terminal effector domain of the bipartite response regulators"/>
    <property type="match status" value="1"/>
</dbReference>
<gene>
    <name evidence="6" type="ORF">H4075_17650</name>
</gene>
<reference evidence="7" key="1">
    <citation type="submission" date="2020-08" db="EMBL/GenBank/DDBJ databases">
        <title>Lacibacter sp. S13-6-6 genome sequencing.</title>
        <authorList>
            <person name="Jin L."/>
        </authorList>
    </citation>
    <scope>NUCLEOTIDE SEQUENCE [LARGE SCALE GENOMIC DNA]</scope>
    <source>
        <strain evidence="7">S13-6-6</strain>
    </source>
</reference>
<dbReference type="InterPro" id="IPR016032">
    <property type="entry name" value="Sig_transdc_resp-reg_C-effctor"/>
</dbReference>
<dbReference type="PANTHER" id="PTHR43214">
    <property type="entry name" value="TWO-COMPONENT RESPONSE REGULATOR"/>
    <property type="match status" value="1"/>
</dbReference>
<keyword evidence="1 3" id="KW-0597">Phosphoprotein</keyword>
<dbReference type="GO" id="GO:0006355">
    <property type="term" value="P:regulation of DNA-templated transcription"/>
    <property type="evidence" value="ECO:0007669"/>
    <property type="project" value="InterPro"/>
</dbReference>
<dbReference type="PROSITE" id="PS50043">
    <property type="entry name" value="HTH_LUXR_2"/>
    <property type="match status" value="1"/>
</dbReference>
<dbReference type="PROSITE" id="PS50110">
    <property type="entry name" value="RESPONSE_REGULATORY"/>
    <property type="match status" value="1"/>
</dbReference>
<proteinExistence type="predicted"/>
<dbReference type="CDD" id="cd17535">
    <property type="entry name" value="REC_NarL-like"/>
    <property type="match status" value="1"/>
</dbReference>
<dbReference type="PANTHER" id="PTHR43214:SF43">
    <property type="entry name" value="TWO-COMPONENT RESPONSE REGULATOR"/>
    <property type="match status" value="1"/>
</dbReference>
<dbReference type="GO" id="GO:0003677">
    <property type="term" value="F:DNA binding"/>
    <property type="evidence" value="ECO:0007669"/>
    <property type="project" value="UniProtKB-KW"/>
</dbReference>
<name>A0A7G5XEH6_9BACT</name>